<keyword evidence="2" id="KW-1185">Reference proteome</keyword>
<dbReference type="Proteomes" id="UP001055879">
    <property type="component" value="Linkage Group LG09"/>
</dbReference>
<comment type="caution">
    <text evidence="1">The sequence shown here is derived from an EMBL/GenBank/DDBJ whole genome shotgun (WGS) entry which is preliminary data.</text>
</comment>
<reference evidence="2" key="1">
    <citation type="journal article" date="2022" name="Mol. Ecol. Resour.">
        <title>The genomes of chicory, endive, great burdock and yacon provide insights into Asteraceae palaeo-polyploidization history and plant inulin production.</title>
        <authorList>
            <person name="Fan W."/>
            <person name="Wang S."/>
            <person name="Wang H."/>
            <person name="Wang A."/>
            <person name="Jiang F."/>
            <person name="Liu H."/>
            <person name="Zhao H."/>
            <person name="Xu D."/>
            <person name="Zhang Y."/>
        </authorList>
    </citation>
    <scope>NUCLEOTIDE SEQUENCE [LARGE SCALE GENOMIC DNA]</scope>
    <source>
        <strain evidence="2">cv. Niubang</strain>
    </source>
</reference>
<dbReference type="EMBL" id="CM042055">
    <property type="protein sequence ID" value="KAI3702701.1"/>
    <property type="molecule type" value="Genomic_DNA"/>
</dbReference>
<proteinExistence type="predicted"/>
<evidence type="ECO:0000313" key="2">
    <source>
        <dbReference type="Proteomes" id="UP001055879"/>
    </source>
</evidence>
<name>A0ACB8ZZH3_ARCLA</name>
<gene>
    <name evidence="1" type="ORF">L6452_28451</name>
</gene>
<sequence length="331" mass="38011">MLSEGRRINCYWSSQKILLVGEGDFSFSACLARAFRTATNIVATSYLDEDSLVYKHWTCVPHLEELERLGGLLLYEVDVYKMHIHPILKKMKFDVIIFNFPHAGHFDYLCERDTELIEMHKDLVRAYFVGASKMLNEGGEVHIRHRDDDPYHTWNVVLLATEAGLKLKEKLPFQKTQFPGYHNKRGGNIDTNKTFPIGFSCTSKFVLDLPKVDDDGSYHQNKGEIYDDHDNDLSKKDGSVDHQDHDHLDVQVVDMKNHVQKEHTKNDDDLVKKDVVFDEHDDVDGVSKIDEGESELLKKDEADNDFLKISECSSPPPPFHVFLPHLSLSLL</sequence>
<reference evidence="1 2" key="2">
    <citation type="journal article" date="2022" name="Mol. Ecol. Resour.">
        <title>The genomes of chicory, endive, great burdock and yacon provide insights into Asteraceae paleo-polyploidization history and plant inulin production.</title>
        <authorList>
            <person name="Fan W."/>
            <person name="Wang S."/>
            <person name="Wang H."/>
            <person name="Wang A."/>
            <person name="Jiang F."/>
            <person name="Liu H."/>
            <person name="Zhao H."/>
            <person name="Xu D."/>
            <person name="Zhang Y."/>
        </authorList>
    </citation>
    <scope>NUCLEOTIDE SEQUENCE [LARGE SCALE GENOMIC DNA]</scope>
    <source>
        <strain evidence="2">cv. Niubang</strain>
    </source>
</reference>
<evidence type="ECO:0000313" key="1">
    <source>
        <dbReference type="EMBL" id="KAI3702701.1"/>
    </source>
</evidence>
<organism evidence="1 2">
    <name type="scientific">Arctium lappa</name>
    <name type="common">Greater burdock</name>
    <name type="synonym">Lappa major</name>
    <dbReference type="NCBI Taxonomy" id="4217"/>
    <lineage>
        <taxon>Eukaryota</taxon>
        <taxon>Viridiplantae</taxon>
        <taxon>Streptophyta</taxon>
        <taxon>Embryophyta</taxon>
        <taxon>Tracheophyta</taxon>
        <taxon>Spermatophyta</taxon>
        <taxon>Magnoliopsida</taxon>
        <taxon>eudicotyledons</taxon>
        <taxon>Gunneridae</taxon>
        <taxon>Pentapetalae</taxon>
        <taxon>asterids</taxon>
        <taxon>campanulids</taxon>
        <taxon>Asterales</taxon>
        <taxon>Asteraceae</taxon>
        <taxon>Carduoideae</taxon>
        <taxon>Cardueae</taxon>
        <taxon>Arctiinae</taxon>
        <taxon>Arctium</taxon>
    </lineage>
</organism>
<accession>A0ACB8ZZH3</accession>
<protein>
    <submittedName>
        <fullName evidence="1">Uncharacterized protein</fullName>
    </submittedName>
</protein>